<dbReference type="AlphaFoldDB" id="A0A6J8B6N2"/>
<proteinExistence type="predicted"/>
<protein>
    <submittedName>
        <fullName evidence="1">Uncharacterized protein</fullName>
    </submittedName>
</protein>
<reference evidence="1 2" key="1">
    <citation type="submission" date="2020-06" db="EMBL/GenBank/DDBJ databases">
        <authorList>
            <person name="Li R."/>
            <person name="Bekaert M."/>
        </authorList>
    </citation>
    <scope>NUCLEOTIDE SEQUENCE [LARGE SCALE GENOMIC DNA]</scope>
    <source>
        <strain evidence="2">wild</strain>
    </source>
</reference>
<name>A0A6J8B6N2_MYTCO</name>
<evidence type="ECO:0000313" key="2">
    <source>
        <dbReference type="Proteomes" id="UP000507470"/>
    </source>
</evidence>
<dbReference type="OrthoDB" id="8064011at2759"/>
<dbReference type="Proteomes" id="UP000507470">
    <property type="component" value="Unassembled WGS sequence"/>
</dbReference>
<gene>
    <name evidence="1" type="ORF">MCOR_15214</name>
</gene>
<sequence length="290" mass="33946">MYFSTKENPADVATRGTLVQKLRNDHLWWHGPSWLKQDENTWEKIHDDDAANQKVNDQFKSELRTSENQKESVFVSENGQEITSNKMPYNIDIRRFSSYHKLIRVTAWIERFISKSRRISSNSEKYLSVNETREAEKKWIQSVQRKSFADVFNSTHTGQKNNLKVQLGVFLDNDNLLRCRGRFENADISECAKFPILLPRGRRSPDFLLKKLTKNYFIVVFLIHCVGSGTSFGFHKEELLLGKYYGIVKHARDLKVVLSKCQIWLIFQDQESPEACLFKELVLITLVQFM</sequence>
<accession>A0A6J8B6N2</accession>
<evidence type="ECO:0000313" key="1">
    <source>
        <dbReference type="EMBL" id="CAC5379121.1"/>
    </source>
</evidence>
<organism evidence="1 2">
    <name type="scientific">Mytilus coruscus</name>
    <name type="common">Sea mussel</name>
    <dbReference type="NCBI Taxonomy" id="42192"/>
    <lineage>
        <taxon>Eukaryota</taxon>
        <taxon>Metazoa</taxon>
        <taxon>Spiralia</taxon>
        <taxon>Lophotrochozoa</taxon>
        <taxon>Mollusca</taxon>
        <taxon>Bivalvia</taxon>
        <taxon>Autobranchia</taxon>
        <taxon>Pteriomorphia</taxon>
        <taxon>Mytilida</taxon>
        <taxon>Mytiloidea</taxon>
        <taxon>Mytilidae</taxon>
        <taxon>Mytilinae</taxon>
        <taxon>Mytilus</taxon>
    </lineage>
</organism>
<keyword evidence="2" id="KW-1185">Reference proteome</keyword>
<dbReference type="PANTHER" id="PTHR47331">
    <property type="entry name" value="PHD-TYPE DOMAIN-CONTAINING PROTEIN"/>
    <property type="match status" value="1"/>
</dbReference>
<dbReference type="PANTHER" id="PTHR47331:SF1">
    <property type="entry name" value="GAG-LIKE PROTEIN"/>
    <property type="match status" value="1"/>
</dbReference>
<dbReference type="EMBL" id="CACVKT020002620">
    <property type="protein sequence ID" value="CAC5379121.1"/>
    <property type="molecule type" value="Genomic_DNA"/>
</dbReference>